<name>A0A4U7B3V2_9PEZI</name>
<dbReference type="SMART" id="SM00066">
    <property type="entry name" value="GAL4"/>
    <property type="match status" value="1"/>
</dbReference>
<keyword evidence="6" id="KW-0804">Transcription</keyword>
<evidence type="ECO:0000256" key="5">
    <source>
        <dbReference type="ARBA" id="ARBA00023015"/>
    </source>
</evidence>
<dbReference type="InterPro" id="IPR036864">
    <property type="entry name" value="Zn2-C6_fun-type_DNA-bd_sf"/>
</dbReference>
<dbReference type="GO" id="GO:0003677">
    <property type="term" value="F:DNA binding"/>
    <property type="evidence" value="ECO:0007669"/>
    <property type="project" value="InterPro"/>
</dbReference>
<gene>
    <name evidence="12" type="ORF">C1H76_5660</name>
</gene>
<dbReference type="FunFam" id="3.30.160.60:FF:000100">
    <property type="entry name" value="Zinc finger 45-like"/>
    <property type="match status" value="1"/>
</dbReference>
<dbReference type="Pfam" id="PF04082">
    <property type="entry name" value="Fungal_trans"/>
    <property type="match status" value="1"/>
</dbReference>
<reference evidence="12 13" key="1">
    <citation type="submission" date="2018-02" db="EMBL/GenBank/DDBJ databases">
        <title>Draft genome sequences of Elsinoe sp., causing black scab on jojoba.</title>
        <authorList>
            <person name="Stodart B."/>
            <person name="Jeffress S."/>
            <person name="Ash G."/>
            <person name="Arun Chinnappa K."/>
        </authorList>
    </citation>
    <scope>NUCLEOTIDE SEQUENCE [LARGE SCALE GENOMIC DNA]</scope>
    <source>
        <strain evidence="12 13">Hillstone_2</strain>
    </source>
</reference>
<dbReference type="SUPFAM" id="SSF57667">
    <property type="entry name" value="beta-beta-alpha zinc fingers"/>
    <property type="match status" value="1"/>
</dbReference>
<dbReference type="PROSITE" id="PS00463">
    <property type="entry name" value="ZN2_CY6_FUNGAL_1"/>
    <property type="match status" value="1"/>
</dbReference>
<dbReference type="InterPro" id="IPR036236">
    <property type="entry name" value="Znf_C2H2_sf"/>
</dbReference>
<evidence type="ECO:0000256" key="8">
    <source>
        <dbReference type="PROSITE-ProRule" id="PRU00042"/>
    </source>
</evidence>
<feature type="region of interest" description="Disordered" evidence="9">
    <location>
        <begin position="1"/>
        <end position="53"/>
    </location>
</feature>
<dbReference type="Pfam" id="PF00172">
    <property type="entry name" value="Zn_clus"/>
    <property type="match status" value="1"/>
</dbReference>
<dbReference type="GO" id="GO:0006351">
    <property type="term" value="P:DNA-templated transcription"/>
    <property type="evidence" value="ECO:0007669"/>
    <property type="project" value="InterPro"/>
</dbReference>
<accession>A0A4U7B3V2</accession>
<feature type="domain" description="C2H2-type" evidence="11">
    <location>
        <begin position="80"/>
        <end position="107"/>
    </location>
</feature>
<dbReference type="PROSITE" id="PS50048">
    <property type="entry name" value="ZN2_CY6_FUNGAL_2"/>
    <property type="match status" value="1"/>
</dbReference>
<dbReference type="EMBL" id="PTQR01000074">
    <property type="protein sequence ID" value="TKX22027.1"/>
    <property type="molecule type" value="Genomic_DNA"/>
</dbReference>
<organism evidence="12 13">
    <name type="scientific">Elsinoe australis</name>
    <dbReference type="NCBI Taxonomy" id="40998"/>
    <lineage>
        <taxon>Eukaryota</taxon>
        <taxon>Fungi</taxon>
        <taxon>Dikarya</taxon>
        <taxon>Ascomycota</taxon>
        <taxon>Pezizomycotina</taxon>
        <taxon>Dothideomycetes</taxon>
        <taxon>Dothideomycetidae</taxon>
        <taxon>Myriangiales</taxon>
        <taxon>Elsinoaceae</taxon>
        <taxon>Elsinoe</taxon>
    </lineage>
</organism>
<dbReference type="AlphaFoldDB" id="A0A4U7B3V2"/>
<evidence type="ECO:0000259" key="11">
    <source>
        <dbReference type="PROSITE" id="PS50157"/>
    </source>
</evidence>
<evidence type="ECO:0000313" key="13">
    <source>
        <dbReference type="Proteomes" id="UP000308133"/>
    </source>
</evidence>
<dbReference type="PANTHER" id="PTHR47660:SF7">
    <property type="entry name" value="TRANSCRIPTION FACTOR WITH C2H2 AND ZN(2)-CYS(6) DNA BINDING DOMAIN (EUROFUNG)"/>
    <property type="match status" value="1"/>
</dbReference>
<evidence type="ECO:0000259" key="10">
    <source>
        <dbReference type="PROSITE" id="PS50048"/>
    </source>
</evidence>
<dbReference type="InterPro" id="IPR013087">
    <property type="entry name" value="Znf_C2H2_type"/>
</dbReference>
<dbReference type="SUPFAM" id="SSF57701">
    <property type="entry name" value="Zn2/Cys6 DNA-binding domain"/>
    <property type="match status" value="1"/>
</dbReference>
<evidence type="ECO:0000256" key="2">
    <source>
        <dbReference type="ARBA" id="ARBA00022737"/>
    </source>
</evidence>
<comment type="caution">
    <text evidence="12">The sequence shown here is derived from an EMBL/GenBank/DDBJ whole genome shotgun (WGS) entry which is preliminary data.</text>
</comment>
<dbReference type="InterPro" id="IPR007219">
    <property type="entry name" value="XnlR_reg_dom"/>
</dbReference>
<feature type="region of interest" description="Disordered" evidence="9">
    <location>
        <begin position="275"/>
        <end position="294"/>
    </location>
</feature>
<evidence type="ECO:0000256" key="7">
    <source>
        <dbReference type="ARBA" id="ARBA00023242"/>
    </source>
</evidence>
<feature type="compositionally biased region" description="Low complexity" evidence="9">
    <location>
        <begin position="13"/>
        <end position="26"/>
    </location>
</feature>
<dbReference type="PROSITE" id="PS50157">
    <property type="entry name" value="ZINC_FINGER_C2H2_2"/>
    <property type="match status" value="2"/>
</dbReference>
<keyword evidence="4" id="KW-0862">Zinc</keyword>
<feature type="compositionally biased region" description="Polar residues" evidence="9">
    <location>
        <begin position="281"/>
        <end position="294"/>
    </location>
</feature>
<dbReference type="Proteomes" id="UP000308133">
    <property type="component" value="Unassembled WGS sequence"/>
</dbReference>
<dbReference type="GO" id="GO:0008270">
    <property type="term" value="F:zinc ion binding"/>
    <property type="evidence" value="ECO:0007669"/>
    <property type="project" value="UniProtKB-KW"/>
</dbReference>
<keyword evidence="1" id="KW-0479">Metal-binding</keyword>
<keyword evidence="5" id="KW-0805">Transcription regulation</keyword>
<dbReference type="GO" id="GO:0000981">
    <property type="term" value="F:DNA-binding transcription factor activity, RNA polymerase II-specific"/>
    <property type="evidence" value="ECO:0007669"/>
    <property type="project" value="InterPro"/>
</dbReference>
<protein>
    <submittedName>
        <fullName evidence="12">Fungal specific transcription factor domain-containing protein 47</fullName>
    </submittedName>
</protein>
<dbReference type="PANTHER" id="PTHR47660">
    <property type="entry name" value="TRANSCRIPTION FACTOR WITH C2H2 AND ZN(2)-CYS(6) DNA BINDING DOMAIN (EUROFUNG)-RELATED-RELATED"/>
    <property type="match status" value="1"/>
</dbReference>
<feature type="region of interest" description="Disordered" evidence="9">
    <location>
        <begin position="178"/>
        <end position="246"/>
    </location>
</feature>
<keyword evidence="3 8" id="KW-0863">Zinc-finger</keyword>
<dbReference type="Gene3D" id="3.30.160.60">
    <property type="entry name" value="Classic Zinc Finger"/>
    <property type="match status" value="2"/>
</dbReference>
<evidence type="ECO:0000256" key="3">
    <source>
        <dbReference type="ARBA" id="ARBA00022771"/>
    </source>
</evidence>
<evidence type="ECO:0000313" key="12">
    <source>
        <dbReference type="EMBL" id="TKX22027.1"/>
    </source>
</evidence>
<evidence type="ECO:0000256" key="6">
    <source>
        <dbReference type="ARBA" id="ARBA00023163"/>
    </source>
</evidence>
<dbReference type="SMART" id="SM00355">
    <property type="entry name" value="ZnF_C2H2"/>
    <property type="match status" value="2"/>
</dbReference>
<dbReference type="PROSITE" id="PS00028">
    <property type="entry name" value="ZINC_FINGER_C2H2_1"/>
    <property type="match status" value="2"/>
</dbReference>
<evidence type="ECO:0000256" key="4">
    <source>
        <dbReference type="ARBA" id="ARBA00022833"/>
    </source>
</evidence>
<evidence type="ECO:0000256" key="1">
    <source>
        <dbReference type="ARBA" id="ARBA00022723"/>
    </source>
</evidence>
<feature type="domain" description="Zn(2)-C6 fungal-type" evidence="10">
    <location>
        <begin position="115"/>
        <end position="144"/>
    </location>
</feature>
<dbReference type="Gene3D" id="4.10.240.10">
    <property type="entry name" value="Zn(2)-C6 fungal-type DNA-binding domain"/>
    <property type="match status" value="1"/>
</dbReference>
<dbReference type="CDD" id="cd00067">
    <property type="entry name" value="GAL4"/>
    <property type="match status" value="1"/>
</dbReference>
<evidence type="ECO:0000256" key="9">
    <source>
        <dbReference type="SAM" id="MobiDB-lite"/>
    </source>
</evidence>
<feature type="domain" description="C2H2-type" evidence="11">
    <location>
        <begin position="52"/>
        <end position="79"/>
    </location>
</feature>
<dbReference type="CDD" id="cd12148">
    <property type="entry name" value="fungal_TF_MHR"/>
    <property type="match status" value="1"/>
</dbReference>
<sequence>MIAPETAPSTIMDPSNDPQSSDDSNNTAPPTGAKRKRSRDTAGTIEDDKERHQCPHCERSFGRVEHMKRHAASHSNERPFKCSTCDKGFHRLDTMQRHELIHREQDNSKPKGARACSECALAKVRCPGGQPCNRCESKALDCRYPDIKHKDGSPDMDDKLYDVPPAVRSQSISGGVPYSPAVWTEEPTSPQQWLPPPPPPVDLTARPPEFDHATPARHLSFSSNGHRPTGLTPLTGDPYSNLRQGGFVTATPDGASVNGGTRNWLDTLLAPQSIDARDASTPDTGSHKTASISETYLDGDGARLPKIGIHRRFNLRPSLQIPVPGPAYQSGPPSYGFTNRFTQPELDMTTTNERRIIDEVVYNEIRRNFESVCGPNSSYAPVFESPDYPSWDHMQMFIQIYLDEFQPLVPMLHLPTLNLYSTHWLLSLALAAMGCHFADMPEAEYCALGLNEHLRRAINDVLETSERDIDPVLLAQVKLLNCIGMIYSGDERMERVGWRQHCDLIRFCHTHWINEDEVGLPADAAMLSEVEVQWRHWRDVEQRRRTGYSIWMLDCMWSYGFGEKNLLSLEDAIVSVPSQEVLWEAESALQWQHVKSYSVPMPSLMAAAHSIYIEKRVEPTMGEFSRILLIHALYSSSWSVQEHLKNPLTHWKPTASKMDLASLSYFREPIWLPSEPSYFRWRNATCDCLDILHWRANSVTGAASGIEHPTLLHLHLARIILLTPFREICDLAFGLTKIHMHATSNVPSDPATISLNRDVVRRWAEHDQPKARLAMYHAGVLFWHVRLYSAKGFYEPSAVMLAALVLWAFGTFTTKHPGPNTSSPMDGTTTPYDPPGPIPYLNSADDEASFPTSINIDRPADDEIVQMYIRRGDRMQALIVGVGDIRSNMGPVRVLGEGAKLVSSLANWGSSRRVMRVLVTLARVVRENPAMLWGTVS</sequence>
<dbReference type="InterPro" id="IPR001138">
    <property type="entry name" value="Zn2Cys6_DnaBD"/>
</dbReference>
<proteinExistence type="predicted"/>
<keyword evidence="7" id="KW-0539">Nucleus</keyword>
<keyword evidence="2" id="KW-0677">Repeat</keyword>